<evidence type="ECO:0000256" key="4">
    <source>
        <dbReference type="PROSITE-ProRule" id="PRU00169"/>
    </source>
</evidence>
<organism evidence="7 8">
    <name type="scientific">Paenibacillus pseudetheri</name>
    <dbReference type="NCBI Taxonomy" id="2897682"/>
    <lineage>
        <taxon>Bacteria</taxon>
        <taxon>Bacillati</taxon>
        <taxon>Bacillota</taxon>
        <taxon>Bacilli</taxon>
        <taxon>Bacillales</taxon>
        <taxon>Paenibacillaceae</taxon>
        <taxon>Paenibacillus</taxon>
    </lineage>
</organism>
<dbReference type="InterPro" id="IPR020449">
    <property type="entry name" value="Tscrpt_reg_AraC-type_HTH"/>
</dbReference>
<keyword evidence="3" id="KW-0804">Transcription</keyword>
<dbReference type="Gene3D" id="3.40.50.2300">
    <property type="match status" value="1"/>
</dbReference>
<evidence type="ECO:0000313" key="7">
    <source>
        <dbReference type="EMBL" id="CAH1057405.1"/>
    </source>
</evidence>
<dbReference type="SMART" id="SM00342">
    <property type="entry name" value="HTH_ARAC"/>
    <property type="match status" value="1"/>
</dbReference>
<dbReference type="SUPFAM" id="SSF46689">
    <property type="entry name" value="Homeodomain-like"/>
    <property type="match status" value="2"/>
</dbReference>
<name>A0ABN8FNH0_9BACL</name>
<feature type="domain" description="Response regulatory" evidence="6">
    <location>
        <begin position="14"/>
        <end position="133"/>
    </location>
</feature>
<feature type="domain" description="HTH araC/xylS-type" evidence="5">
    <location>
        <begin position="447"/>
        <end position="546"/>
    </location>
</feature>
<sequence>MNMIFHGKDDREMNVMIVEDETIMRLALSTLIDWESNGFRIVYEASNGYQALQYIKENREIDIVITDLKMPVMDGLELIDELNQVIGTSPHVVILSAYDDFEFVRKAFKRGVNDYILKSEMDPNVVLNLLNRIKHDFEVEQTMTRQSREIRNGEKVRLKQQTIREWLEIGVSPQSEPSILEDLNMRLEWNSIIISLIRVESSAEVQERYGSSIGEFVSSVVKSIDQVLTEVGTGEVISCNPYEYVVVLSFRTSSLMYVRQHISQIMNQIIFVLKEYINIQVTIGVSEMCEEVKQIPAYYLQARKNADLRFVINKHRIIYPEDARHFLKQSGETLIGKEKALLDALKEGKEQSVLQELDKMFTLIKRSASMGNEVLRTRYMELLMILVKFMYDNGFVNNQEMNKIEDVYRMAWQIDSAAKLQTRISSLVQQLLQEMDKKAGQMNRVVSVAQAFITEHYDEDITLRKVSEIVHLSESHFSTLFSKVVGETFKEFVTKVRMEKAMEIMKKEPYLKIYEIAERTGYASTEHFSRVFKKVSGMSPNQFMKTVSK</sequence>
<reference evidence="7" key="1">
    <citation type="submission" date="2021-12" db="EMBL/GenBank/DDBJ databases">
        <authorList>
            <person name="Criscuolo A."/>
        </authorList>
    </citation>
    <scope>NUCLEOTIDE SEQUENCE</scope>
    <source>
        <strain evidence="7">CIP111894</strain>
    </source>
</reference>
<dbReference type="PROSITE" id="PS00041">
    <property type="entry name" value="HTH_ARAC_FAMILY_1"/>
    <property type="match status" value="1"/>
</dbReference>
<dbReference type="PRINTS" id="PR00032">
    <property type="entry name" value="HTHARAC"/>
</dbReference>
<feature type="modified residue" description="4-aspartylphosphate" evidence="4">
    <location>
        <position position="67"/>
    </location>
</feature>
<dbReference type="Gene3D" id="1.10.10.60">
    <property type="entry name" value="Homeodomain-like"/>
    <property type="match status" value="2"/>
</dbReference>
<dbReference type="Proteomes" id="UP000838749">
    <property type="component" value="Unassembled WGS sequence"/>
</dbReference>
<dbReference type="EMBL" id="CAKMAB010000020">
    <property type="protein sequence ID" value="CAH1057405.1"/>
    <property type="molecule type" value="Genomic_DNA"/>
</dbReference>
<accession>A0ABN8FNH0</accession>
<evidence type="ECO:0000259" key="6">
    <source>
        <dbReference type="PROSITE" id="PS50110"/>
    </source>
</evidence>
<dbReference type="InterPro" id="IPR001789">
    <property type="entry name" value="Sig_transdc_resp-reg_receiver"/>
</dbReference>
<comment type="caution">
    <text evidence="7">The sequence shown here is derived from an EMBL/GenBank/DDBJ whole genome shotgun (WGS) entry which is preliminary data.</text>
</comment>
<dbReference type="PROSITE" id="PS01124">
    <property type="entry name" value="HTH_ARAC_FAMILY_2"/>
    <property type="match status" value="1"/>
</dbReference>
<proteinExistence type="predicted"/>
<evidence type="ECO:0000256" key="3">
    <source>
        <dbReference type="ARBA" id="ARBA00023163"/>
    </source>
</evidence>
<dbReference type="InterPro" id="IPR011006">
    <property type="entry name" value="CheY-like_superfamily"/>
</dbReference>
<dbReference type="PROSITE" id="PS50110">
    <property type="entry name" value="RESPONSE_REGULATORY"/>
    <property type="match status" value="1"/>
</dbReference>
<keyword evidence="8" id="KW-1185">Reference proteome</keyword>
<keyword evidence="2" id="KW-0238">DNA-binding</keyword>
<dbReference type="InterPro" id="IPR009057">
    <property type="entry name" value="Homeodomain-like_sf"/>
</dbReference>
<evidence type="ECO:0000313" key="8">
    <source>
        <dbReference type="Proteomes" id="UP000838749"/>
    </source>
</evidence>
<keyword evidence="4" id="KW-0597">Phosphoprotein</keyword>
<dbReference type="Pfam" id="PF12833">
    <property type="entry name" value="HTH_18"/>
    <property type="match status" value="1"/>
</dbReference>
<dbReference type="InterPro" id="IPR018060">
    <property type="entry name" value="HTH_AraC"/>
</dbReference>
<gene>
    <name evidence="7" type="primary">rssB_8</name>
    <name evidence="7" type="ORF">PAECIP111894_03563</name>
</gene>
<dbReference type="Pfam" id="PF00072">
    <property type="entry name" value="Response_reg"/>
    <property type="match status" value="1"/>
</dbReference>
<dbReference type="InterPro" id="IPR018062">
    <property type="entry name" value="HTH_AraC-typ_CS"/>
</dbReference>
<evidence type="ECO:0000256" key="1">
    <source>
        <dbReference type="ARBA" id="ARBA00023015"/>
    </source>
</evidence>
<evidence type="ECO:0000256" key="2">
    <source>
        <dbReference type="ARBA" id="ARBA00023125"/>
    </source>
</evidence>
<keyword evidence="1" id="KW-0805">Transcription regulation</keyword>
<dbReference type="CDD" id="cd17536">
    <property type="entry name" value="REC_YesN-like"/>
    <property type="match status" value="1"/>
</dbReference>
<dbReference type="SUPFAM" id="SSF52172">
    <property type="entry name" value="CheY-like"/>
    <property type="match status" value="1"/>
</dbReference>
<protein>
    <submittedName>
        <fullName evidence="7">Regulator of RpoS</fullName>
    </submittedName>
</protein>
<evidence type="ECO:0000259" key="5">
    <source>
        <dbReference type="PROSITE" id="PS01124"/>
    </source>
</evidence>
<dbReference type="PANTHER" id="PTHR43280:SF28">
    <property type="entry name" value="HTH-TYPE TRANSCRIPTIONAL ACTIVATOR RHAS"/>
    <property type="match status" value="1"/>
</dbReference>
<dbReference type="PANTHER" id="PTHR43280">
    <property type="entry name" value="ARAC-FAMILY TRANSCRIPTIONAL REGULATOR"/>
    <property type="match status" value="1"/>
</dbReference>
<dbReference type="SMART" id="SM00448">
    <property type="entry name" value="REC"/>
    <property type="match status" value="1"/>
</dbReference>